<dbReference type="CDD" id="cd06529">
    <property type="entry name" value="S24_LexA-like"/>
    <property type="match status" value="1"/>
</dbReference>
<evidence type="ECO:0000313" key="2">
    <source>
        <dbReference type="EMBL" id="MBD1544877.1"/>
    </source>
</evidence>
<dbReference type="AlphaFoldDB" id="A0A926P1S1"/>
<dbReference type="InterPro" id="IPR039418">
    <property type="entry name" value="LexA-like"/>
</dbReference>
<dbReference type="SUPFAM" id="SSF51306">
    <property type="entry name" value="LexA/Signal peptidase"/>
    <property type="match status" value="1"/>
</dbReference>
<gene>
    <name evidence="2" type="ORF">HK439_01265</name>
</gene>
<organism evidence="2 3">
    <name type="scientific">Roseibium aggregatum</name>
    <dbReference type="NCBI Taxonomy" id="187304"/>
    <lineage>
        <taxon>Bacteria</taxon>
        <taxon>Pseudomonadati</taxon>
        <taxon>Pseudomonadota</taxon>
        <taxon>Alphaproteobacteria</taxon>
        <taxon>Hyphomicrobiales</taxon>
        <taxon>Stappiaceae</taxon>
        <taxon>Roseibium</taxon>
    </lineage>
</organism>
<evidence type="ECO:0000259" key="1">
    <source>
        <dbReference type="Pfam" id="PF00717"/>
    </source>
</evidence>
<proteinExistence type="predicted"/>
<evidence type="ECO:0000313" key="3">
    <source>
        <dbReference type="Proteomes" id="UP000598467"/>
    </source>
</evidence>
<feature type="domain" description="Peptidase S24/S26A/S26B/S26C" evidence="1">
    <location>
        <begin position="102"/>
        <end position="234"/>
    </location>
</feature>
<accession>A0A926P1S1</accession>
<sequence length="242" mass="26980">MDTDADIPSRLTALKDQSGLSLREIARRMGYRNASSIQRYFSTDFVKPALPADFVAKLLPVLEGQGDPPITREQILDLAPTLVTEFDIVPSSNRPKALEIKGEVAAGLWMEAGLFETEQSEESTLAGGDRRFPPTAQYLLRIRGESMNRIAKDGDLILCLDFMQAGIELKSGDVAVVERSRDGGHTIERTAKRVVRHNDRIELRPESTDPRFQEPIIFNNHSEEAAEVRIIAKVLSVIRPVE</sequence>
<dbReference type="EMBL" id="JABFCZ010000002">
    <property type="protein sequence ID" value="MBD1544877.1"/>
    <property type="molecule type" value="Genomic_DNA"/>
</dbReference>
<dbReference type="InterPro" id="IPR036286">
    <property type="entry name" value="LexA/Signal_pep-like_sf"/>
</dbReference>
<dbReference type="RefSeq" id="WP_190289558.1">
    <property type="nucleotide sequence ID" value="NZ_JABFCZ010000002.1"/>
</dbReference>
<dbReference type="InterPro" id="IPR015927">
    <property type="entry name" value="Peptidase_S24_S26A/B/C"/>
</dbReference>
<dbReference type="Pfam" id="PF00717">
    <property type="entry name" value="Peptidase_S24"/>
    <property type="match status" value="1"/>
</dbReference>
<reference evidence="2" key="1">
    <citation type="submission" date="2020-05" db="EMBL/GenBank/DDBJ databases">
        <title>Identification of trans-AT polyketide cluster in two marine bacteria, producers of a novel glutaramide-containing polyketide sesbanimide D and analogs.</title>
        <authorList>
            <person name="Kacar D."/>
            <person name="Rodriguez P."/>
            <person name="Canedo L."/>
            <person name="Gonzalez E."/>
            <person name="Galan B."/>
            <person name="De La Calle F."/>
            <person name="Garcia J.L."/>
        </authorList>
    </citation>
    <scope>NUCLEOTIDE SEQUENCE</scope>
    <source>
        <strain evidence="2">PHM038</strain>
    </source>
</reference>
<name>A0A926P1S1_9HYPH</name>
<dbReference type="Gene3D" id="2.10.109.10">
    <property type="entry name" value="Umud Fragment, subunit A"/>
    <property type="match status" value="1"/>
</dbReference>
<comment type="caution">
    <text evidence="2">The sequence shown here is derived from an EMBL/GenBank/DDBJ whole genome shotgun (WGS) entry which is preliminary data.</text>
</comment>
<protein>
    <recommendedName>
        <fullName evidence="1">Peptidase S24/S26A/S26B/S26C domain-containing protein</fullName>
    </recommendedName>
</protein>
<dbReference type="Proteomes" id="UP000598467">
    <property type="component" value="Unassembled WGS sequence"/>
</dbReference>